<dbReference type="GeneID" id="25917396"/>
<sequence>MFVLPSNHEINLLIPSNQIPPISSLRLETEKANRALAENKVNELSAAAATAQATQEAQLVRIKASVCACVGGCIHCALQSDYSALKESTATLTTQLTIAHTTITNMGSEHDVIL</sequence>
<feature type="non-terminal residue" evidence="2">
    <location>
        <position position="114"/>
    </location>
</feature>
<name>A0A0L0F341_9EUKA</name>
<gene>
    <name evidence="2" type="ORF">SARC_16892</name>
</gene>
<keyword evidence="3" id="KW-1185">Reference proteome</keyword>
<proteinExistence type="predicted"/>
<evidence type="ECO:0000313" key="2">
    <source>
        <dbReference type="EMBL" id="KNC70578.1"/>
    </source>
</evidence>
<dbReference type="Proteomes" id="UP000054560">
    <property type="component" value="Unassembled WGS sequence"/>
</dbReference>
<dbReference type="EMBL" id="KQ250751">
    <property type="protein sequence ID" value="KNC70578.1"/>
    <property type="molecule type" value="Genomic_DNA"/>
</dbReference>
<evidence type="ECO:0000313" key="3">
    <source>
        <dbReference type="Proteomes" id="UP000054560"/>
    </source>
</evidence>
<feature type="coiled-coil region" evidence="1">
    <location>
        <begin position="27"/>
        <end position="54"/>
    </location>
</feature>
<evidence type="ECO:0000256" key="1">
    <source>
        <dbReference type="SAM" id="Coils"/>
    </source>
</evidence>
<dbReference type="AlphaFoldDB" id="A0A0L0F341"/>
<accession>A0A0L0F341</accession>
<dbReference type="RefSeq" id="XP_014144480.1">
    <property type="nucleotide sequence ID" value="XM_014289005.1"/>
</dbReference>
<protein>
    <submittedName>
        <fullName evidence="2">Uncharacterized protein</fullName>
    </submittedName>
</protein>
<reference evidence="2 3" key="1">
    <citation type="submission" date="2011-02" db="EMBL/GenBank/DDBJ databases">
        <title>The Genome Sequence of Sphaeroforma arctica JP610.</title>
        <authorList>
            <consortium name="The Broad Institute Genome Sequencing Platform"/>
            <person name="Russ C."/>
            <person name="Cuomo C."/>
            <person name="Young S.K."/>
            <person name="Zeng Q."/>
            <person name="Gargeya S."/>
            <person name="Alvarado L."/>
            <person name="Berlin A."/>
            <person name="Chapman S.B."/>
            <person name="Chen Z."/>
            <person name="Freedman E."/>
            <person name="Gellesch M."/>
            <person name="Goldberg J."/>
            <person name="Griggs A."/>
            <person name="Gujja S."/>
            <person name="Heilman E."/>
            <person name="Heiman D."/>
            <person name="Howarth C."/>
            <person name="Mehta T."/>
            <person name="Neiman D."/>
            <person name="Pearson M."/>
            <person name="Roberts A."/>
            <person name="Saif S."/>
            <person name="Shea T."/>
            <person name="Shenoy N."/>
            <person name="Sisk P."/>
            <person name="Stolte C."/>
            <person name="Sykes S."/>
            <person name="White J."/>
            <person name="Yandava C."/>
            <person name="Burger G."/>
            <person name="Gray M.W."/>
            <person name="Holland P.W.H."/>
            <person name="King N."/>
            <person name="Lang F.B.F."/>
            <person name="Roger A.J."/>
            <person name="Ruiz-Trillo I."/>
            <person name="Haas B."/>
            <person name="Nusbaum C."/>
            <person name="Birren B."/>
        </authorList>
    </citation>
    <scope>NUCLEOTIDE SEQUENCE [LARGE SCALE GENOMIC DNA]</scope>
    <source>
        <strain evidence="2 3">JP610</strain>
    </source>
</reference>
<keyword evidence="1" id="KW-0175">Coiled coil</keyword>
<organism evidence="2 3">
    <name type="scientific">Sphaeroforma arctica JP610</name>
    <dbReference type="NCBI Taxonomy" id="667725"/>
    <lineage>
        <taxon>Eukaryota</taxon>
        <taxon>Ichthyosporea</taxon>
        <taxon>Ichthyophonida</taxon>
        <taxon>Sphaeroforma</taxon>
    </lineage>
</organism>